<evidence type="ECO:0000313" key="1">
    <source>
        <dbReference type="EMBL" id="AQQ08176.1"/>
    </source>
</evidence>
<gene>
    <name evidence="1" type="ORF">B0E33_30615</name>
</gene>
<reference evidence="1 2" key="1">
    <citation type="submission" date="2017-02" db="EMBL/GenBank/DDBJ databases">
        <authorList>
            <person name="Jeong S."/>
        </authorList>
    </citation>
    <scope>NUCLEOTIDE SEQUENCE [LARGE SCALE GENOMIC DNA]</scope>
    <source>
        <strain evidence="1 2">RMAR6-6</strain>
        <plasmid evidence="1 2">unnamed2</plasmid>
    </source>
</reference>
<keyword evidence="1" id="KW-0614">Plasmid</keyword>
<evidence type="ECO:0000313" key="2">
    <source>
        <dbReference type="Proteomes" id="UP000188174"/>
    </source>
</evidence>
<keyword evidence="2" id="KW-1185">Reference proteome</keyword>
<dbReference type="Proteomes" id="UP000188174">
    <property type="component" value="Plasmid unnamed2"/>
</dbReference>
<geneLocation type="plasmid" evidence="1 2">
    <name>unnamed2</name>
</geneLocation>
<dbReference type="EMBL" id="CP019632">
    <property type="protein sequence ID" value="AQQ08176.1"/>
    <property type="molecule type" value="Genomic_DNA"/>
</dbReference>
<proteinExistence type="predicted"/>
<protein>
    <submittedName>
        <fullName evidence="1">Uncharacterized protein</fullName>
    </submittedName>
</protein>
<name>A0ABN4X8A1_9HYPH</name>
<accession>A0ABN4X8A1</accession>
<sequence length="97" mass="10101">MAPITTAIFAPVDDDAVLLIDGRSGVAEDSGFIKAVNDAIGIPECIDHKAPRAFPVFAILKPSVHVPALPTPGPPCGSGLSFVCALEEFKLKHDPVP</sequence>
<organism evidence="1 2">
    <name type="scientific">Roseibium algicola</name>
    <dbReference type="NCBI Taxonomy" id="2857014"/>
    <lineage>
        <taxon>Bacteria</taxon>
        <taxon>Pseudomonadati</taxon>
        <taxon>Pseudomonadota</taxon>
        <taxon>Alphaproteobacteria</taxon>
        <taxon>Hyphomicrobiales</taxon>
        <taxon>Stappiaceae</taxon>
        <taxon>Roseibium</taxon>
    </lineage>
</organism>